<keyword evidence="1" id="KW-0233">DNA recombination</keyword>
<feature type="region of interest" description="Disordered" evidence="2">
    <location>
        <begin position="598"/>
        <end position="658"/>
    </location>
</feature>
<dbReference type="AlphaFoldDB" id="A0A9N8ESJ0"/>
<dbReference type="InterPro" id="IPR011010">
    <property type="entry name" value="DNA_brk_join_enz"/>
</dbReference>
<accession>A0A9N8ESJ0</accession>
<dbReference type="InterPro" id="IPR013762">
    <property type="entry name" value="Integrase-like_cat_sf"/>
</dbReference>
<dbReference type="Gene3D" id="1.10.443.10">
    <property type="entry name" value="Intergrase catalytic core"/>
    <property type="match status" value="1"/>
</dbReference>
<evidence type="ECO:0000313" key="3">
    <source>
        <dbReference type="EMBL" id="CAB9524309.1"/>
    </source>
</evidence>
<feature type="compositionally biased region" description="Pro residues" evidence="2">
    <location>
        <begin position="598"/>
        <end position="627"/>
    </location>
</feature>
<feature type="region of interest" description="Disordered" evidence="2">
    <location>
        <begin position="76"/>
        <end position="101"/>
    </location>
</feature>
<feature type="compositionally biased region" description="Basic and acidic residues" evidence="2">
    <location>
        <begin position="90"/>
        <end position="101"/>
    </location>
</feature>
<feature type="region of interest" description="Disordered" evidence="2">
    <location>
        <begin position="512"/>
        <end position="561"/>
    </location>
</feature>
<dbReference type="GO" id="GO:0003677">
    <property type="term" value="F:DNA binding"/>
    <property type="evidence" value="ECO:0007669"/>
    <property type="project" value="InterPro"/>
</dbReference>
<dbReference type="EMBL" id="CAICTM010001518">
    <property type="protein sequence ID" value="CAB9524309.1"/>
    <property type="molecule type" value="Genomic_DNA"/>
</dbReference>
<reference evidence="3" key="1">
    <citation type="submission" date="2020-06" db="EMBL/GenBank/DDBJ databases">
        <authorList>
            <consortium name="Plant Systems Biology data submission"/>
        </authorList>
    </citation>
    <scope>NUCLEOTIDE SEQUENCE</scope>
    <source>
        <strain evidence="3">D6</strain>
    </source>
</reference>
<evidence type="ECO:0000313" key="4">
    <source>
        <dbReference type="Proteomes" id="UP001153069"/>
    </source>
</evidence>
<sequence length="719" mass="80792">MAQDLELGEDSEDPSAFAFVPTVPPTRKSSFNPQNPYQKKKKSPPPQPVAKSKEDISIADIVLQLADEHGFDGLSEEKQKLVKTTKRGKNTKETESRKASNEKRFFEELKNHGGKAFAPLLEKVPVKYNGMSTDEAALDYQFFNVLGFSRDKKAHAILNKACIVVALNLNKKKGRNNTAGQPFQPNSLEQFFRNAFLMLKQKGILKVDPKFATNTEKRRIKENVLALVCKAVREGVIKITNRYDVFEAVHFNGGLFLCFRGKQDHKNTRKENLRGVYDDDLEDEDDGNKRLGGIQWRGFFIPFSKTNQLGFGNTSLPQESERIRTMRAHPHLEYDPVEWHDTYVAHMHPDAVGFYAYPYTETESKIENARLKQRDIDWNKGHPANPRPIIDYDVWYRPSNPNISKHEGNLGHNQHCPIIQKFCTRIGVQDAEKVASGHALRAKAACTIMKGAGVDPHAVARQMGHKSIDSQKHYTETTQGMKADVYNAIAKGGRKKAVAQKESPIVLDVDTTPVSKKPRVSTLNTDERRELEEYRRQEDPERKELERLRRKSMENKENVPPVAPAPSLAGLPYNPYGILYPSGYPAYPPPGVPPYHPPFPMGQLPPPPPPRVHGVFHPPPPPPPPPREFGENNNSRRVVPPPPPPPRYPYVPPVNPPLPTRNHFEGTSEYQYSVNPPLPAMNNLEQENGLTPGDHGGQAYGWTGYSGHGGYNGDGGYGY</sequence>
<dbReference type="CDD" id="cd00397">
    <property type="entry name" value="DNA_BRE_C"/>
    <property type="match status" value="1"/>
</dbReference>
<organism evidence="3 4">
    <name type="scientific">Seminavis robusta</name>
    <dbReference type="NCBI Taxonomy" id="568900"/>
    <lineage>
        <taxon>Eukaryota</taxon>
        <taxon>Sar</taxon>
        <taxon>Stramenopiles</taxon>
        <taxon>Ochrophyta</taxon>
        <taxon>Bacillariophyta</taxon>
        <taxon>Bacillariophyceae</taxon>
        <taxon>Bacillariophycidae</taxon>
        <taxon>Naviculales</taxon>
        <taxon>Naviculaceae</taxon>
        <taxon>Seminavis</taxon>
    </lineage>
</organism>
<dbReference type="Proteomes" id="UP001153069">
    <property type="component" value="Unassembled WGS sequence"/>
</dbReference>
<dbReference type="GO" id="GO:0015074">
    <property type="term" value="P:DNA integration"/>
    <property type="evidence" value="ECO:0007669"/>
    <property type="project" value="InterPro"/>
</dbReference>
<keyword evidence="4" id="KW-1185">Reference proteome</keyword>
<comment type="caution">
    <text evidence="3">The sequence shown here is derived from an EMBL/GenBank/DDBJ whole genome shotgun (WGS) entry which is preliminary data.</text>
</comment>
<feature type="compositionally biased region" description="Pro residues" evidence="2">
    <location>
        <begin position="639"/>
        <end position="658"/>
    </location>
</feature>
<protein>
    <submittedName>
        <fullName evidence="3">Uncharacterized protein</fullName>
    </submittedName>
</protein>
<evidence type="ECO:0000256" key="1">
    <source>
        <dbReference type="ARBA" id="ARBA00023172"/>
    </source>
</evidence>
<gene>
    <name evidence="3" type="ORF">SEMRO_1520_G279410.1</name>
</gene>
<feature type="compositionally biased region" description="Acidic residues" evidence="2">
    <location>
        <begin position="1"/>
        <end position="13"/>
    </location>
</feature>
<name>A0A9N8ESJ0_9STRA</name>
<feature type="region of interest" description="Disordered" evidence="2">
    <location>
        <begin position="1"/>
        <end position="54"/>
    </location>
</feature>
<feature type="region of interest" description="Disordered" evidence="2">
    <location>
        <begin position="674"/>
        <end position="696"/>
    </location>
</feature>
<feature type="compositionally biased region" description="Basic and acidic residues" evidence="2">
    <location>
        <begin position="525"/>
        <end position="557"/>
    </location>
</feature>
<proteinExistence type="predicted"/>
<evidence type="ECO:0000256" key="2">
    <source>
        <dbReference type="SAM" id="MobiDB-lite"/>
    </source>
</evidence>
<dbReference type="SUPFAM" id="SSF56349">
    <property type="entry name" value="DNA breaking-rejoining enzymes"/>
    <property type="match status" value="1"/>
</dbReference>
<dbReference type="GO" id="GO:0006310">
    <property type="term" value="P:DNA recombination"/>
    <property type="evidence" value="ECO:0007669"/>
    <property type="project" value="UniProtKB-KW"/>
</dbReference>